<dbReference type="PANTHER" id="PTHR30069">
    <property type="entry name" value="TONB-DEPENDENT OUTER MEMBRANE RECEPTOR"/>
    <property type="match status" value="1"/>
</dbReference>
<dbReference type="EMBL" id="JRPQ01000160">
    <property type="protein sequence ID" value="KGI21328.1"/>
    <property type="molecule type" value="Genomic_DNA"/>
</dbReference>
<dbReference type="SUPFAM" id="SSF56935">
    <property type="entry name" value="Porins"/>
    <property type="match status" value="1"/>
</dbReference>
<dbReference type="InterPro" id="IPR036942">
    <property type="entry name" value="Beta-barrel_TonB_sf"/>
</dbReference>
<feature type="domain" description="TonB-dependent receptor plug" evidence="9">
    <location>
        <begin position="58"/>
        <end position="160"/>
    </location>
</feature>
<dbReference type="Gene3D" id="2.40.170.20">
    <property type="entry name" value="TonB-dependent receptor, beta-barrel domain"/>
    <property type="match status" value="1"/>
</dbReference>
<keyword evidence="3" id="KW-1134">Transmembrane beta strand</keyword>
<feature type="chain" id="PRO_5001942690" evidence="8">
    <location>
        <begin position="29"/>
        <end position="708"/>
    </location>
</feature>
<feature type="signal peptide" evidence="8">
    <location>
        <begin position="1"/>
        <end position="28"/>
    </location>
</feature>
<evidence type="ECO:0000259" key="9">
    <source>
        <dbReference type="Pfam" id="PF07715"/>
    </source>
</evidence>
<evidence type="ECO:0000256" key="4">
    <source>
        <dbReference type="ARBA" id="ARBA00022692"/>
    </source>
</evidence>
<evidence type="ECO:0000256" key="1">
    <source>
        <dbReference type="ARBA" id="ARBA00004571"/>
    </source>
</evidence>
<dbReference type="Proteomes" id="UP000029723">
    <property type="component" value="Unassembled WGS sequence"/>
</dbReference>
<evidence type="ECO:0000256" key="5">
    <source>
        <dbReference type="ARBA" id="ARBA00022729"/>
    </source>
</evidence>
<keyword evidence="5 8" id="KW-0732">Signal</keyword>
<sequence length="708" mass="80958">MQMNKKEKLWLVILLSCMVMSNSTLVNAQDVEHIPRQHLKDTITLGEVVVKSKRQLVTPNSISTTLTHDDIARAAGKSLASMLENVSGVSMLQTGASVAKPVIHGMYGNRILVVSRGAKLTGQQWGIDHAPEIDKNAFNDVVVVKGSESVRYGAEALGGIILMNAKPLPYGSKGVQADVMSYYGSNGRQMGTVGQIQGTLPFNRQIAWSLQGTFEQSGDRSTAAYLLNNTGMRQRNAAFSLGYQRDPWKFETGYSLFWQKMGVMRSAQMGNEQLLQERIRIGQPVEFTPFTYQIDYPFQRVAHHSAFFNVYYRPSSSMKWSWETTYQADDRRENRIRRMNHSDIPSVSLRLQSLQSQLHGSRLFNRWKAEWGVQGMLMKNSNERGTGVVPVIPNYTETTFGTYAIAKYLGDIWGTEAGVRYDNQLTRADGYDWTGHRYGGNRHFENVTFTLGGHQHLGNLLTLATNFGMAWRAPHVYELYSNGNELSSGTFVKGDSTLRSEQSYKWVTSLCYHDSWIHARIDAYLQWINHYIYDYPTRQNVVVVSGAYPVFQYVQTNALFRGVDVDVHLYPLQTLDYRVYGSWIWANEQRTKAYLPYIPSFKFTQQLTWTPSFRGLWQPSVGIEHRYVAKQRRFNAATDLTDDTPAAYHLVGFNCGVTWKMPHRQQLSLLFEGTNVLNQLYKEYTNRSRYYAHDLGRDIRCTLRWKLN</sequence>
<comment type="subcellular location">
    <subcellularLocation>
        <location evidence="1">Cell outer membrane</location>
        <topology evidence="1">Multi-pass membrane protein</topology>
    </subcellularLocation>
</comment>
<dbReference type="InterPro" id="IPR037066">
    <property type="entry name" value="Plug_dom_sf"/>
</dbReference>
<evidence type="ECO:0000256" key="8">
    <source>
        <dbReference type="SAM" id="SignalP"/>
    </source>
</evidence>
<dbReference type="AlphaFoldDB" id="A0A098YRP7"/>
<evidence type="ECO:0000256" key="2">
    <source>
        <dbReference type="ARBA" id="ARBA00022448"/>
    </source>
</evidence>
<keyword evidence="7" id="KW-0998">Cell outer membrane</keyword>
<evidence type="ECO:0000313" key="10">
    <source>
        <dbReference type="EMBL" id="KGI21328.1"/>
    </source>
</evidence>
<dbReference type="GO" id="GO:0009279">
    <property type="term" value="C:cell outer membrane"/>
    <property type="evidence" value="ECO:0007669"/>
    <property type="project" value="UniProtKB-SubCell"/>
</dbReference>
<dbReference type="PANTHER" id="PTHR30069:SF29">
    <property type="entry name" value="HEMOGLOBIN AND HEMOGLOBIN-HAPTOGLOBIN-BINDING PROTEIN 1-RELATED"/>
    <property type="match status" value="1"/>
</dbReference>
<evidence type="ECO:0000256" key="3">
    <source>
        <dbReference type="ARBA" id="ARBA00022452"/>
    </source>
</evidence>
<dbReference type="Pfam" id="PF07715">
    <property type="entry name" value="Plug"/>
    <property type="match status" value="1"/>
</dbReference>
<dbReference type="InterPro" id="IPR039426">
    <property type="entry name" value="TonB-dep_rcpt-like"/>
</dbReference>
<dbReference type="Gene3D" id="2.170.130.10">
    <property type="entry name" value="TonB-dependent receptor, plug domain"/>
    <property type="match status" value="1"/>
</dbReference>
<evidence type="ECO:0000313" key="11">
    <source>
        <dbReference type="Proteomes" id="UP000029723"/>
    </source>
</evidence>
<proteinExistence type="predicted"/>
<dbReference type="GO" id="GO:0015344">
    <property type="term" value="F:siderophore uptake transmembrane transporter activity"/>
    <property type="evidence" value="ECO:0007669"/>
    <property type="project" value="TreeGrafter"/>
</dbReference>
<gene>
    <name evidence="10" type="ORF">HMPREF9304_10990</name>
</gene>
<name>A0A098YRP7_9BACT</name>
<dbReference type="InterPro" id="IPR012910">
    <property type="entry name" value="Plug_dom"/>
</dbReference>
<evidence type="ECO:0000256" key="7">
    <source>
        <dbReference type="ARBA" id="ARBA00023237"/>
    </source>
</evidence>
<comment type="caution">
    <text evidence="10">The sequence shown here is derived from an EMBL/GenBank/DDBJ whole genome shotgun (WGS) entry which is preliminary data.</text>
</comment>
<accession>A0A098YRP7</accession>
<dbReference type="GO" id="GO:0044718">
    <property type="term" value="P:siderophore transmembrane transport"/>
    <property type="evidence" value="ECO:0007669"/>
    <property type="project" value="TreeGrafter"/>
</dbReference>
<reference evidence="10 11" key="1">
    <citation type="submission" date="2014-07" db="EMBL/GenBank/DDBJ databases">
        <authorList>
            <person name="McCorrison J."/>
            <person name="Sanka R."/>
            <person name="Torralba M."/>
            <person name="Gillis M."/>
            <person name="Haft D.H."/>
            <person name="Methe B."/>
            <person name="Sutton G."/>
            <person name="Nelson K.E."/>
        </authorList>
    </citation>
    <scope>NUCLEOTIDE SEQUENCE [LARGE SCALE GENOMIC DNA]</scope>
    <source>
        <strain evidence="10 11">S9-PR14</strain>
    </source>
</reference>
<evidence type="ECO:0000256" key="6">
    <source>
        <dbReference type="ARBA" id="ARBA00023136"/>
    </source>
</evidence>
<protein>
    <submittedName>
        <fullName evidence="10">Membrane protein</fullName>
    </submittedName>
</protein>
<keyword evidence="4" id="KW-0812">Transmembrane</keyword>
<keyword evidence="6" id="KW-0472">Membrane</keyword>
<keyword evidence="2" id="KW-0813">Transport</keyword>
<organism evidence="10 11">
    <name type="scientific">Hoylesella timonensis S9-PR14</name>
    <dbReference type="NCBI Taxonomy" id="1401062"/>
    <lineage>
        <taxon>Bacteria</taxon>
        <taxon>Pseudomonadati</taxon>
        <taxon>Bacteroidota</taxon>
        <taxon>Bacteroidia</taxon>
        <taxon>Bacteroidales</taxon>
        <taxon>Prevotellaceae</taxon>
        <taxon>Hoylesella</taxon>
    </lineage>
</organism>